<keyword evidence="6" id="KW-1185">Reference proteome</keyword>
<name>A0ABC8SII7_9AQUA</name>
<dbReference type="Pfam" id="PF12552">
    <property type="entry name" value="DUF3741"/>
    <property type="match status" value="1"/>
</dbReference>
<evidence type="ECO:0000256" key="1">
    <source>
        <dbReference type="SAM" id="MobiDB-lite"/>
    </source>
</evidence>
<feature type="domain" description="DUF4378" evidence="3">
    <location>
        <begin position="796"/>
        <end position="865"/>
    </location>
</feature>
<accession>A0ABC8SII7</accession>
<dbReference type="InterPro" id="IPR032795">
    <property type="entry name" value="DUF3741-assoc"/>
</dbReference>
<feature type="compositionally biased region" description="Basic and acidic residues" evidence="1">
    <location>
        <begin position="621"/>
        <end position="632"/>
    </location>
</feature>
<feature type="compositionally biased region" description="Basic and acidic residues" evidence="1">
    <location>
        <begin position="191"/>
        <end position="207"/>
    </location>
</feature>
<evidence type="ECO:0000259" key="2">
    <source>
        <dbReference type="Pfam" id="PF12552"/>
    </source>
</evidence>
<dbReference type="PANTHER" id="PTHR46634:SF3">
    <property type="entry name" value="M REDUCTASE II SUBUNIT GAMMA, PUTATIVE (DUF3741)-RELATED"/>
    <property type="match status" value="1"/>
</dbReference>
<dbReference type="InterPro" id="IPR022212">
    <property type="entry name" value="DUF3741"/>
</dbReference>
<evidence type="ECO:0000259" key="4">
    <source>
        <dbReference type="Pfam" id="PF14383"/>
    </source>
</evidence>
<dbReference type="AlphaFoldDB" id="A0ABC8SII7"/>
<dbReference type="InterPro" id="IPR025486">
    <property type="entry name" value="DUF4378"/>
</dbReference>
<proteinExistence type="predicted"/>
<feature type="region of interest" description="Disordered" evidence="1">
    <location>
        <begin position="188"/>
        <end position="207"/>
    </location>
</feature>
<feature type="domain" description="DUF3741" evidence="4">
    <location>
        <begin position="108"/>
        <end position="122"/>
    </location>
</feature>
<dbReference type="Pfam" id="PF14383">
    <property type="entry name" value="VARLMGL"/>
    <property type="match status" value="1"/>
</dbReference>
<gene>
    <name evidence="5" type="ORF">ILEXP_LOCUS25233</name>
</gene>
<dbReference type="Pfam" id="PF14309">
    <property type="entry name" value="DUF4378"/>
    <property type="match status" value="1"/>
</dbReference>
<reference evidence="5 6" key="1">
    <citation type="submission" date="2024-02" db="EMBL/GenBank/DDBJ databases">
        <authorList>
            <person name="Vignale AGUSTIN F."/>
            <person name="Sosa J E."/>
            <person name="Modenutti C."/>
        </authorList>
    </citation>
    <scope>NUCLEOTIDE SEQUENCE [LARGE SCALE GENOMIC DNA]</scope>
</reference>
<comment type="caution">
    <text evidence="5">The sequence shown here is derived from an EMBL/GenBank/DDBJ whole genome shotgun (WGS) entry which is preliminary data.</text>
</comment>
<dbReference type="PANTHER" id="PTHR46634">
    <property type="entry name" value="M REDUCTASE II SUBUNIT GAMMA, PUTATIVE (DUF3741)-RELATED"/>
    <property type="match status" value="1"/>
</dbReference>
<feature type="region of interest" description="Disordered" evidence="1">
    <location>
        <begin position="309"/>
        <end position="331"/>
    </location>
</feature>
<protein>
    <submittedName>
        <fullName evidence="5">Uncharacterized protein</fullName>
    </submittedName>
</protein>
<evidence type="ECO:0000259" key="3">
    <source>
        <dbReference type="Pfam" id="PF14309"/>
    </source>
</evidence>
<feature type="domain" description="DUF3741" evidence="2">
    <location>
        <begin position="215"/>
        <end position="259"/>
    </location>
</feature>
<sequence length="883" mass="98330">MNGLQTGEARNLEKHFPGCLGRMVNMFDLGAGVAGNRMLTEKPHRDGSPLSRSQSDVARMSPTGDKIEDELMVSELRRTSSNRKSNGTPMKMLIAYEMSKEVESKPSPPNLVAKLMGLDTLPCQPPNSAVQRFHSRGYSESHSSIPFSSFQQEQGLLDKEVWHENEYHQCPEPNEYKDVYEMWQHSQKTSYRRDTSPQKGRCKETTNEKKMALVRQKFIEAKRLATDEKLRQSKQFQEALEVLSSNKDLFLKFLQEPNSLFSQHLCDMQSTPPPPETKRITVLRPSKMLDHNKGRSNEKHIKKAVHASQVNRLDKSSPGFSPPAASWKIDENPSQPTRIVVLKPSPGKSHDIKAIVSPPSSSPRILHAEEFYTEPENDEARESREVAKEITRQMCENLSGHQRDDTLLSSLYSNGYNGDESSFHKSENEYAAENLSDPEVMSPASVHSWDYINRFESPYSSSFSRASYSPESSVCREAKKRLSERWAMMASNGSCLEQRHVRRSSSTLGEMLALSDAKTLVRSEEVDCHNKQESRGSTSCLTRDLHKDEGIENSPRNLLRSKSVPVSSTVYGTRLDVEVSDPEVGKTGASNEVIKARSTKLSLKGKVSSLFFSRNRKSKKEKPDASQSRDESQSAGMTPGKVGCDGSQCLNDLGLEECSSPGLHGSSSKDTLPDLDCMASKQGIISPEAGMSVTKPVVFGNSNDTQDQPSPISVLDPSFEEDYHAASESFSTVKPDRHGLELTVHPIKSNLIDKSPPIGSIARTLSWDDFSVDTASSHPSKPSVASKGGKEEHEWFFFVQTLLSVVGLDGEMAFARKPLDPSLRDKYVDLNEKEILQEAKRRHRRSTRKLVFDCVNAALVEMAGYGSDICQRAYYVAGSTVGS</sequence>
<evidence type="ECO:0000313" key="5">
    <source>
        <dbReference type="EMBL" id="CAK9156685.1"/>
    </source>
</evidence>
<dbReference type="Proteomes" id="UP001642360">
    <property type="component" value="Unassembled WGS sequence"/>
</dbReference>
<evidence type="ECO:0000313" key="6">
    <source>
        <dbReference type="Proteomes" id="UP001642360"/>
    </source>
</evidence>
<feature type="region of interest" description="Disordered" evidence="1">
    <location>
        <begin position="39"/>
        <end position="69"/>
    </location>
</feature>
<feature type="region of interest" description="Disordered" evidence="1">
    <location>
        <begin position="612"/>
        <end position="643"/>
    </location>
</feature>
<dbReference type="EMBL" id="CAUOFW020002899">
    <property type="protein sequence ID" value="CAK9156685.1"/>
    <property type="molecule type" value="Genomic_DNA"/>
</dbReference>
<organism evidence="5 6">
    <name type="scientific">Ilex paraguariensis</name>
    <name type="common">yerba mate</name>
    <dbReference type="NCBI Taxonomy" id="185542"/>
    <lineage>
        <taxon>Eukaryota</taxon>
        <taxon>Viridiplantae</taxon>
        <taxon>Streptophyta</taxon>
        <taxon>Embryophyta</taxon>
        <taxon>Tracheophyta</taxon>
        <taxon>Spermatophyta</taxon>
        <taxon>Magnoliopsida</taxon>
        <taxon>eudicotyledons</taxon>
        <taxon>Gunneridae</taxon>
        <taxon>Pentapetalae</taxon>
        <taxon>asterids</taxon>
        <taxon>campanulids</taxon>
        <taxon>Aquifoliales</taxon>
        <taxon>Aquifoliaceae</taxon>
        <taxon>Ilex</taxon>
    </lineage>
</organism>